<dbReference type="SUPFAM" id="SSF81901">
    <property type="entry name" value="HCP-like"/>
    <property type="match status" value="1"/>
</dbReference>
<organism evidence="3 4">
    <name type="scientific">Roseimicrobium gellanilyticum</name>
    <dbReference type="NCBI Taxonomy" id="748857"/>
    <lineage>
        <taxon>Bacteria</taxon>
        <taxon>Pseudomonadati</taxon>
        <taxon>Verrucomicrobiota</taxon>
        <taxon>Verrucomicrobiia</taxon>
        <taxon>Verrucomicrobiales</taxon>
        <taxon>Verrucomicrobiaceae</taxon>
        <taxon>Roseimicrobium</taxon>
    </lineage>
</organism>
<evidence type="ECO:0000313" key="3">
    <source>
        <dbReference type="EMBL" id="RBP35651.1"/>
    </source>
</evidence>
<evidence type="ECO:0000313" key="4">
    <source>
        <dbReference type="Proteomes" id="UP000253426"/>
    </source>
</evidence>
<name>A0A366H275_9BACT</name>
<dbReference type="InterPro" id="IPR011990">
    <property type="entry name" value="TPR-like_helical_dom_sf"/>
</dbReference>
<keyword evidence="2" id="KW-0812">Transmembrane</keyword>
<reference evidence="3 4" key="1">
    <citation type="submission" date="2018-06" db="EMBL/GenBank/DDBJ databases">
        <title>Genomic Encyclopedia of Type Strains, Phase IV (KMG-IV): sequencing the most valuable type-strain genomes for metagenomic binning, comparative biology and taxonomic classification.</title>
        <authorList>
            <person name="Goeker M."/>
        </authorList>
    </citation>
    <scope>NUCLEOTIDE SEQUENCE [LARGE SCALE GENOMIC DNA]</scope>
    <source>
        <strain evidence="3 4">DSM 25532</strain>
    </source>
</reference>
<evidence type="ECO:0000256" key="1">
    <source>
        <dbReference type="SAM" id="MobiDB-lite"/>
    </source>
</evidence>
<feature type="transmembrane region" description="Helical" evidence="2">
    <location>
        <begin position="12"/>
        <end position="32"/>
    </location>
</feature>
<dbReference type="OrthoDB" id="194544at2"/>
<protein>
    <submittedName>
        <fullName evidence="3">Sel1 repeat-containing protein</fullName>
    </submittedName>
</protein>
<dbReference type="Proteomes" id="UP000253426">
    <property type="component" value="Unassembled WGS sequence"/>
</dbReference>
<keyword evidence="2" id="KW-1133">Transmembrane helix</keyword>
<dbReference type="SMART" id="SM00671">
    <property type="entry name" value="SEL1"/>
    <property type="match status" value="4"/>
</dbReference>
<dbReference type="EMBL" id="QNRR01000020">
    <property type="protein sequence ID" value="RBP35651.1"/>
    <property type="molecule type" value="Genomic_DNA"/>
</dbReference>
<evidence type="ECO:0000256" key="2">
    <source>
        <dbReference type="SAM" id="Phobius"/>
    </source>
</evidence>
<dbReference type="Gene3D" id="3.90.70.10">
    <property type="entry name" value="Cysteine proteinases"/>
    <property type="match status" value="1"/>
</dbReference>
<dbReference type="InterPro" id="IPR006597">
    <property type="entry name" value="Sel1-like"/>
</dbReference>
<dbReference type="InterPro" id="IPR050767">
    <property type="entry name" value="Sel1_AlgK"/>
</dbReference>
<dbReference type="Pfam" id="PF08238">
    <property type="entry name" value="Sel1"/>
    <property type="match status" value="4"/>
</dbReference>
<accession>A0A366H275</accession>
<keyword evidence="2" id="KW-0472">Membrane</keyword>
<dbReference type="PANTHER" id="PTHR11102:SF160">
    <property type="entry name" value="ERAD-ASSOCIATED E3 UBIQUITIN-PROTEIN LIGASE COMPONENT HRD3"/>
    <property type="match status" value="1"/>
</dbReference>
<proteinExistence type="predicted"/>
<comment type="caution">
    <text evidence="3">The sequence shown here is derived from an EMBL/GenBank/DDBJ whole genome shotgun (WGS) entry which is preliminary data.</text>
</comment>
<dbReference type="PANTHER" id="PTHR11102">
    <property type="entry name" value="SEL-1-LIKE PROTEIN"/>
    <property type="match status" value="1"/>
</dbReference>
<dbReference type="Gene3D" id="1.25.40.10">
    <property type="entry name" value="Tetratricopeptide repeat domain"/>
    <property type="match status" value="1"/>
</dbReference>
<gene>
    <name evidence="3" type="ORF">DES53_12019</name>
</gene>
<feature type="region of interest" description="Disordered" evidence="1">
    <location>
        <begin position="246"/>
        <end position="265"/>
    </location>
</feature>
<keyword evidence="4" id="KW-1185">Reference proteome</keyword>
<sequence>MRSLAISFKTQAWTSAIVTIAMCFFFPLTTAWNMTRCVVLTPLYGMILMSGSLLPAAEDHPEWEALRSRAESGEPQAQFELVHRLRDGRGVPKDEAEAMRWAHRAADSGHPDAMDFVGFAYLRGSVVKRSPEIAFGYFKASAPQSAQAAFNLGQCYFGAQGTEQDIPRALEWWKKAAQRGHGRAAASAAMAYFSGEGVARDLVQARLLAERAAELKNPSGLVLLGEMQFQAGELDAARVSWTEASKRLPTGPTGHPAQPSDNAAAQQGADLLKLVEYRRRKSVPGEFTFVPMPHIHQGYNNCGATACATFARFQGSEIGGWEFKKLCPSPLGTGTDWWHLLEASKKIGQSWKLVTFTPDDSGFAESTKLLKGELDAGRPVVVDFKYIGPQYPGGFAGHTLSVCGYIAAEDLYILCNPAVATPGLQLITAEDLKNFWRSDYYGAQAKGVLSRPAFVISPP</sequence>
<dbReference type="AlphaFoldDB" id="A0A366H275"/>
<dbReference type="RefSeq" id="WP_113962201.1">
    <property type="nucleotide sequence ID" value="NZ_QNRR01000020.1"/>
</dbReference>